<evidence type="ECO:0000256" key="1">
    <source>
        <dbReference type="ARBA" id="ARBA00001974"/>
    </source>
</evidence>
<feature type="compositionally biased region" description="Basic and acidic residues" evidence="8">
    <location>
        <begin position="541"/>
        <end position="551"/>
    </location>
</feature>
<evidence type="ECO:0000313" key="12">
    <source>
        <dbReference type="Proteomes" id="UP000618051"/>
    </source>
</evidence>
<evidence type="ECO:0000256" key="2">
    <source>
        <dbReference type="ARBA" id="ARBA00022630"/>
    </source>
</evidence>
<evidence type="ECO:0000256" key="8">
    <source>
        <dbReference type="SAM" id="MobiDB-lite"/>
    </source>
</evidence>
<keyword evidence="5 7" id="KW-0560">Oxidoreductase</keyword>
<dbReference type="GO" id="GO:0005615">
    <property type="term" value="C:extracellular space"/>
    <property type="evidence" value="ECO:0007669"/>
    <property type="project" value="TreeGrafter"/>
</dbReference>
<feature type="domain" description="ERV/ALR sulfhydryl oxidase" evidence="9">
    <location>
        <begin position="336"/>
        <end position="479"/>
    </location>
</feature>
<keyword evidence="7" id="KW-1133">Transmembrane helix</keyword>
<evidence type="ECO:0000256" key="3">
    <source>
        <dbReference type="ARBA" id="ARBA00022729"/>
    </source>
</evidence>
<dbReference type="InterPro" id="IPR042568">
    <property type="entry name" value="QSOX_FAD-bd_sf"/>
</dbReference>
<dbReference type="Gene3D" id="1.20.120.310">
    <property type="entry name" value="ERV/ALR sulfhydryl oxidase domain"/>
    <property type="match status" value="1"/>
</dbReference>
<evidence type="ECO:0000256" key="7">
    <source>
        <dbReference type="RuleBase" id="RU371123"/>
    </source>
</evidence>
<dbReference type="GO" id="GO:0000139">
    <property type="term" value="C:Golgi membrane"/>
    <property type="evidence" value="ECO:0007669"/>
    <property type="project" value="TreeGrafter"/>
</dbReference>
<keyword evidence="2 7" id="KW-0285">Flavoprotein</keyword>
<dbReference type="InterPro" id="IPR040986">
    <property type="entry name" value="QSOX_FAD-bd_dom"/>
</dbReference>
<dbReference type="Pfam" id="PF18371">
    <property type="entry name" value="FAD_SOX"/>
    <property type="match status" value="1"/>
</dbReference>
<proteinExistence type="inferred from homology"/>
<dbReference type="Gene3D" id="1.20.120.1960">
    <property type="entry name" value="QSOX sulfhydryl oxidase domain"/>
    <property type="match status" value="1"/>
</dbReference>
<evidence type="ECO:0000313" key="10">
    <source>
        <dbReference type="EMBL" id="KAG0117973.1"/>
    </source>
</evidence>
<reference evidence="11 12" key="2">
    <citation type="journal article" date="2021" name="J. Hered.">
        <title>Feather Gene Expression Elucidates the Developmental Basis of Plumage Iridescence in African Starlings.</title>
        <authorList>
            <person name="Rubenstein D.R."/>
            <person name="Corvelo A."/>
            <person name="MacManes M.D."/>
            <person name="Maia R."/>
            <person name="Narzisi G."/>
            <person name="Rousaki A."/>
            <person name="Vandenabeele P."/>
            <person name="Shawkey M.D."/>
            <person name="Solomon J."/>
        </authorList>
    </citation>
    <scope>NUCLEOTIDE SEQUENCE [LARGE SCALE GENOMIC DNA]</scope>
    <source>
        <strain evidence="11">SS15</strain>
    </source>
</reference>
<keyword evidence="12" id="KW-1185">Reference proteome</keyword>
<dbReference type="PANTHER" id="PTHR22897:SF6">
    <property type="entry name" value="SULFHYDRYL OXIDASE 1"/>
    <property type="match status" value="1"/>
</dbReference>
<keyword evidence="3" id="KW-0732">Signal</keyword>
<feature type="region of interest" description="Disordered" evidence="8">
    <location>
        <begin position="526"/>
        <end position="579"/>
    </location>
</feature>
<dbReference type="InterPro" id="IPR036774">
    <property type="entry name" value="ERV/ALR_sulphydryl_oxid_sf"/>
</dbReference>
<name>A0A835NLC7_9PASS</name>
<keyword evidence="7" id="KW-0472">Membrane</keyword>
<accession>A0A835NLC7</accession>
<keyword evidence="4 7" id="KW-0274">FAD</keyword>
<dbReference type="OrthoDB" id="59470at2759"/>
<evidence type="ECO:0000256" key="6">
    <source>
        <dbReference type="ARBA" id="ARBA00023157"/>
    </source>
</evidence>
<dbReference type="FunFam" id="1.20.120.1960:FF:000001">
    <property type="entry name" value="Sulfhydryl oxidase"/>
    <property type="match status" value="1"/>
</dbReference>
<dbReference type="GO" id="GO:0003756">
    <property type="term" value="F:protein disulfide isomerase activity"/>
    <property type="evidence" value="ECO:0007669"/>
    <property type="project" value="TreeGrafter"/>
</dbReference>
<dbReference type="Gene3D" id="3.40.30.10">
    <property type="entry name" value="Glutaredoxin"/>
    <property type="match status" value="2"/>
</dbReference>
<dbReference type="InterPro" id="IPR036249">
    <property type="entry name" value="Thioredoxin-like_sf"/>
</dbReference>
<dbReference type="Pfam" id="PF04777">
    <property type="entry name" value="Evr1_Alr"/>
    <property type="match status" value="1"/>
</dbReference>
<dbReference type="EC" id="1.8.3.2" evidence="7"/>
<comment type="cofactor">
    <cofactor evidence="1 7">
        <name>FAD</name>
        <dbReference type="ChEBI" id="CHEBI:57692"/>
    </cofactor>
</comment>
<evidence type="ECO:0000313" key="11">
    <source>
        <dbReference type="EMBL" id="KAI1236485.1"/>
    </source>
</evidence>
<comment type="catalytic activity">
    <reaction evidence="7">
        <text>2 R'C(R)SH + O2 = R'C(R)S-S(R)CR' + H2O2</text>
        <dbReference type="Rhea" id="RHEA:17357"/>
        <dbReference type="ChEBI" id="CHEBI:15379"/>
        <dbReference type="ChEBI" id="CHEBI:16240"/>
        <dbReference type="ChEBI" id="CHEBI:16520"/>
        <dbReference type="ChEBI" id="CHEBI:17412"/>
        <dbReference type="EC" id="1.8.3.2"/>
    </reaction>
</comment>
<dbReference type="EMBL" id="JADDUC020000009">
    <property type="protein sequence ID" value="KAI1236485.1"/>
    <property type="molecule type" value="Genomic_DNA"/>
</dbReference>
<dbReference type="Pfam" id="PF18108">
    <property type="entry name" value="QSOX_Trx1"/>
    <property type="match status" value="1"/>
</dbReference>
<dbReference type="SUPFAM" id="SSF52833">
    <property type="entry name" value="Thioredoxin-like"/>
    <property type="match status" value="1"/>
</dbReference>
<comment type="function">
    <text evidence="7">Catalyzes the oxidation of sulfhydryl groups in peptide and protein thiols to disulfides with the reduction of oxygen to hydrogen peroxide.</text>
</comment>
<sequence>MAGPGPRHPRPAVILAAIDCADEDNQQVCSDFGITGFPTMKFFRAFSKKPEDGIRITNPSATVEDLRHAIITNLEQSQDAWPPACPPLEPASAEEVRTFFQRNKDQYLALIFEKSNSFVGREVALDMLQYENIAVRRVLSSEEELVEKFGVTSFPSGYLLFRNGSFSRLPVHIEARSFYTYYLRTLTGITRGSYKLNTTASSSNETDRVSHLLRADRSKLYMADLESTLHYSLRVEAARASSLSGAQLAAFKCYVATLVKYFPGRPCVQTYLQTLDAWLRNWTEPELPRTVLKEAMKNNRDLALPASPVTPCPSVHQASHPSVLPTNVTWVGCQGSERHFRGYPCGLWTIFHLLTVQAAQNGPDKGTGVPGGIRGSGRECPAELWLGGSFHGAQETELGCGVAASALPLEVLSTMRCYVRHFFGCQECAEHFEAMAAKSMDRVASREEAILWLWSHHNEVNARLAGGDTEDPKFPKLQWPPPDLCPQCHKEERGVHAWEEPAVVTFLKAHFSPANIYMDYAEPDPIPVAREGTGARMGTEGPREERGRGEEEEKETEEETRVLGRPGSPEPRRPSIVRLNPKLRERGEDIVDLDSFSEQHFKNQALRAAAGRRRRISKRDTIALARDAPAGRERRRAPGVLLREEEDVGEGLRRSPWLRVLGLGFSRLDISLCVALYFLSSMCLLGMYTFFRLRTRARKGRPGFPMA</sequence>
<reference evidence="10" key="1">
    <citation type="submission" date="2020-10" db="EMBL/GenBank/DDBJ databases">
        <title>Feather gene expression reveals the developmental basis of iridescence in African starlings.</title>
        <authorList>
            <person name="Rubenstein D.R."/>
        </authorList>
    </citation>
    <scope>NUCLEOTIDE SEQUENCE</scope>
    <source>
        <strain evidence="10">SS15</strain>
        <tissue evidence="10">Liver</tissue>
    </source>
</reference>
<dbReference type="PROSITE" id="PS51324">
    <property type="entry name" value="ERV_ALR"/>
    <property type="match status" value="1"/>
</dbReference>
<dbReference type="SUPFAM" id="SSF69000">
    <property type="entry name" value="FAD-dependent thiol oxidase"/>
    <property type="match status" value="1"/>
</dbReference>
<dbReference type="InterPro" id="IPR041269">
    <property type="entry name" value="QSOX_Trx1"/>
</dbReference>
<dbReference type="GO" id="GO:0016971">
    <property type="term" value="F:flavin-dependent sulfhydryl oxidase activity"/>
    <property type="evidence" value="ECO:0007669"/>
    <property type="project" value="InterPro"/>
</dbReference>
<comment type="similarity">
    <text evidence="7">Belongs to the quiescin-sulfhydryl oxidase (QSOX) family.</text>
</comment>
<gene>
    <name evidence="11" type="ORF">IHE44_0014733</name>
    <name evidence="10" type="ORF">IHE44_001980</name>
</gene>
<dbReference type="GO" id="GO:0006457">
    <property type="term" value="P:protein folding"/>
    <property type="evidence" value="ECO:0007669"/>
    <property type="project" value="TreeGrafter"/>
</dbReference>
<keyword evidence="7" id="KW-0812">Transmembrane</keyword>
<dbReference type="PANTHER" id="PTHR22897">
    <property type="entry name" value="QUIESCIN Q6-RELATED SULFHYDRYL OXIDASE"/>
    <property type="match status" value="1"/>
</dbReference>
<evidence type="ECO:0000256" key="4">
    <source>
        <dbReference type="ARBA" id="ARBA00022827"/>
    </source>
</evidence>
<organism evidence="10">
    <name type="scientific">Lamprotornis superbus</name>
    <dbReference type="NCBI Taxonomy" id="245042"/>
    <lineage>
        <taxon>Eukaryota</taxon>
        <taxon>Metazoa</taxon>
        <taxon>Chordata</taxon>
        <taxon>Craniata</taxon>
        <taxon>Vertebrata</taxon>
        <taxon>Euteleostomi</taxon>
        <taxon>Archelosauria</taxon>
        <taxon>Archosauria</taxon>
        <taxon>Dinosauria</taxon>
        <taxon>Saurischia</taxon>
        <taxon>Theropoda</taxon>
        <taxon>Coelurosauria</taxon>
        <taxon>Aves</taxon>
        <taxon>Neognathae</taxon>
        <taxon>Neoaves</taxon>
        <taxon>Telluraves</taxon>
        <taxon>Australaves</taxon>
        <taxon>Passeriformes</taxon>
        <taxon>Sturnidae</taxon>
        <taxon>Lamprotornis</taxon>
    </lineage>
</organism>
<evidence type="ECO:0000259" key="9">
    <source>
        <dbReference type="PROSITE" id="PS51324"/>
    </source>
</evidence>
<dbReference type="FunFam" id="3.40.30.10:FF:000080">
    <property type="entry name" value="Sulfhydryl oxidase"/>
    <property type="match status" value="1"/>
</dbReference>
<evidence type="ECO:0000256" key="5">
    <source>
        <dbReference type="ARBA" id="ARBA00023002"/>
    </source>
</evidence>
<protein>
    <recommendedName>
        <fullName evidence="7">Sulfhydryl oxidase</fullName>
        <ecNumber evidence="7">1.8.3.2</ecNumber>
    </recommendedName>
</protein>
<dbReference type="AlphaFoldDB" id="A0A835NLC7"/>
<feature type="transmembrane region" description="Helical" evidence="7">
    <location>
        <begin position="674"/>
        <end position="691"/>
    </location>
</feature>
<keyword evidence="6" id="KW-1015">Disulfide bond</keyword>
<dbReference type="Proteomes" id="UP000618051">
    <property type="component" value="Unassembled WGS sequence"/>
</dbReference>
<comment type="caution">
    <text evidence="10">The sequence shown here is derived from an EMBL/GenBank/DDBJ whole genome shotgun (WGS) entry which is preliminary data.</text>
</comment>
<reference evidence="11" key="3">
    <citation type="submission" date="2022-01" db="EMBL/GenBank/DDBJ databases">
        <authorList>
            <person name="Rubenstein D.R."/>
        </authorList>
    </citation>
    <scope>NUCLEOTIDE SEQUENCE</scope>
    <source>
        <strain evidence="11">SS15</strain>
        <tissue evidence="11">Liver</tissue>
    </source>
</reference>
<dbReference type="InterPro" id="IPR017905">
    <property type="entry name" value="ERV/ALR_sulphydryl_oxidase"/>
</dbReference>
<dbReference type="EMBL" id="JADDUC010000125">
    <property type="protein sequence ID" value="KAG0117973.1"/>
    <property type="molecule type" value="Genomic_DNA"/>
</dbReference>
<dbReference type="InterPro" id="IPR039798">
    <property type="entry name" value="Sulfhydryl_oxidase"/>
</dbReference>